<name>A0ACD3AQX2_9AGAR</name>
<accession>A0ACD3AQX2</accession>
<sequence>MSAAIPTDLPLTPVEVLAKRHATLSSIGFVIFLPIGILITRLTREDKPSLSLRLHLICQFFIAGPLIFAGFAMGYLTSKENGHHHFADLHKRIGLTLLILYLLQGVLGISTWRARGSVTSTRPYAIQSTVHVVLGVVVFALSAYQVHHGLYVEWNAGTGGIHDVPEGAKTAWLALIIIFVLLFCGTILFQVKGDDATDY</sequence>
<protein>
    <submittedName>
        <fullName evidence="1">Uncharacterized protein</fullName>
    </submittedName>
</protein>
<dbReference type="Proteomes" id="UP000308600">
    <property type="component" value="Unassembled WGS sequence"/>
</dbReference>
<evidence type="ECO:0000313" key="1">
    <source>
        <dbReference type="EMBL" id="TFK68343.1"/>
    </source>
</evidence>
<organism evidence="1 2">
    <name type="scientific">Pluteus cervinus</name>
    <dbReference type="NCBI Taxonomy" id="181527"/>
    <lineage>
        <taxon>Eukaryota</taxon>
        <taxon>Fungi</taxon>
        <taxon>Dikarya</taxon>
        <taxon>Basidiomycota</taxon>
        <taxon>Agaricomycotina</taxon>
        <taxon>Agaricomycetes</taxon>
        <taxon>Agaricomycetidae</taxon>
        <taxon>Agaricales</taxon>
        <taxon>Pluteineae</taxon>
        <taxon>Pluteaceae</taxon>
        <taxon>Pluteus</taxon>
    </lineage>
</organism>
<gene>
    <name evidence="1" type="ORF">BDN72DRAFT_683568</name>
</gene>
<evidence type="ECO:0000313" key="2">
    <source>
        <dbReference type="Proteomes" id="UP000308600"/>
    </source>
</evidence>
<dbReference type="EMBL" id="ML208354">
    <property type="protein sequence ID" value="TFK68343.1"/>
    <property type="molecule type" value="Genomic_DNA"/>
</dbReference>
<proteinExistence type="predicted"/>
<reference evidence="1 2" key="1">
    <citation type="journal article" date="2019" name="Nat. Ecol. Evol.">
        <title>Megaphylogeny resolves global patterns of mushroom evolution.</title>
        <authorList>
            <person name="Varga T."/>
            <person name="Krizsan K."/>
            <person name="Foldi C."/>
            <person name="Dima B."/>
            <person name="Sanchez-Garcia M."/>
            <person name="Sanchez-Ramirez S."/>
            <person name="Szollosi G.J."/>
            <person name="Szarkandi J.G."/>
            <person name="Papp V."/>
            <person name="Albert L."/>
            <person name="Andreopoulos W."/>
            <person name="Angelini C."/>
            <person name="Antonin V."/>
            <person name="Barry K.W."/>
            <person name="Bougher N.L."/>
            <person name="Buchanan P."/>
            <person name="Buyck B."/>
            <person name="Bense V."/>
            <person name="Catcheside P."/>
            <person name="Chovatia M."/>
            <person name="Cooper J."/>
            <person name="Damon W."/>
            <person name="Desjardin D."/>
            <person name="Finy P."/>
            <person name="Geml J."/>
            <person name="Haridas S."/>
            <person name="Hughes K."/>
            <person name="Justo A."/>
            <person name="Karasinski D."/>
            <person name="Kautmanova I."/>
            <person name="Kiss B."/>
            <person name="Kocsube S."/>
            <person name="Kotiranta H."/>
            <person name="LaButti K.M."/>
            <person name="Lechner B.E."/>
            <person name="Liimatainen K."/>
            <person name="Lipzen A."/>
            <person name="Lukacs Z."/>
            <person name="Mihaltcheva S."/>
            <person name="Morgado L.N."/>
            <person name="Niskanen T."/>
            <person name="Noordeloos M.E."/>
            <person name="Ohm R.A."/>
            <person name="Ortiz-Santana B."/>
            <person name="Ovrebo C."/>
            <person name="Racz N."/>
            <person name="Riley R."/>
            <person name="Savchenko A."/>
            <person name="Shiryaev A."/>
            <person name="Soop K."/>
            <person name="Spirin V."/>
            <person name="Szebenyi C."/>
            <person name="Tomsovsky M."/>
            <person name="Tulloss R.E."/>
            <person name="Uehling J."/>
            <person name="Grigoriev I.V."/>
            <person name="Vagvolgyi C."/>
            <person name="Papp T."/>
            <person name="Martin F.M."/>
            <person name="Miettinen O."/>
            <person name="Hibbett D.S."/>
            <person name="Nagy L.G."/>
        </authorList>
    </citation>
    <scope>NUCLEOTIDE SEQUENCE [LARGE SCALE GENOMIC DNA]</scope>
    <source>
        <strain evidence="1 2">NL-1719</strain>
    </source>
</reference>
<keyword evidence="2" id="KW-1185">Reference proteome</keyword>